<dbReference type="RefSeq" id="WP_068224681.1">
    <property type="nucleotide sequence ID" value="NZ_CP014623.1"/>
</dbReference>
<accession>A0A192H3C7</accession>
<name>A0A192H3C7_9LACO</name>
<proteinExistence type="predicted"/>
<dbReference type="Gene3D" id="3.60.20.10">
    <property type="entry name" value="Glutamine Phosphoribosylpyrophosphate, subunit 1, domain 1"/>
    <property type="match status" value="1"/>
</dbReference>
<dbReference type="SUPFAM" id="SSF56235">
    <property type="entry name" value="N-terminal nucleophile aminohydrolases (Ntn hydrolases)"/>
    <property type="match status" value="1"/>
</dbReference>
<dbReference type="Proteomes" id="UP000078582">
    <property type="component" value="Chromosome"/>
</dbReference>
<sequence length="201" mass="22300">MTIVGVMATQKRIIVGSDSRLTTINKRGRLITTDHAQKLFWLANPGCIIATAGKFSLQLNHHWARLNELIVLFEHQLAVKVTFDEVVQAFRELIHQYKLDQNDFILAGLGDARLRLIHLINGRLETLALGTDQLPKSYFFGQSELVMALTAATKQQLIDLESSGLTVKLQTLLSDTVKQAQSDAQVATVGGPIQLLEIKKS</sequence>
<dbReference type="InterPro" id="IPR029055">
    <property type="entry name" value="Ntn_hydrolases_N"/>
</dbReference>
<gene>
    <name evidence="1" type="ORF">AYR53_08380</name>
</gene>
<dbReference type="KEGG" id="lbt:AYR52_05025"/>
<protein>
    <submittedName>
        <fullName evidence="1">Uncharacterized protein</fullName>
    </submittedName>
</protein>
<organism evidence="1 2">
    <name type="scientific">Loigolactobacillus backii</name>
    <dbReference type="NCBI Taxonomy" id="375175"/>
    <lineage>
        <taxon>Bacteria</taxon>
        <taxon>Bacillati</taxon>
        <taxon>Bacillota</taxon>
        <taxon>Bacilli</taxon>
        <taxon>Lactobacillales</taxon>
        <taxon>Lactobacillaceae</taxon>
        <taxon>Loigolactobacillus</taxon>
    </lineage>
</organism>
<keyword evidence="2" id="KW-1185">Reference proteome</keyword>
<evidence type="ECO:0000313" key="2">
    <source>
        <dbReference type="Proteomes" id="UP000078582"/>
    </source>
</evidence>
<evidence type="ECO:0000313" key="1">
    <source>
        <dbReference type="EMBL" id="ANK62763.1"/>
    </source>
</evidence>
<dbReference type="OrthoDB" id="10016349at2"/>
<dbReference type="GeneID" id="42982271"/>
<dbReference type="AlphaFoldDB" id="A0A192H3C7"/>
<dbReference type="EMBL" id="CP014873">
    <property type="protein sequence ID" value="ANK62763.1"/>
    <property type="molecule type" value="Genomic_DNA"/>
</dbReference>
<reference evidence="1 2" key="1">
    <citation type="submission" date="2016-03" db="EMBL/GenBank/DDBJ databases">
        <title>Pediococcus and Lactobacillus from brewery environment - whole genome sequencing and assembly.</title>
        <authorList>
            <person name="Behr J."/>
            <person name="Geissler A.J."/>
            <person name="Vogel R.F."/>
        </authorList>
    </citation>
    <scope>NUCLEOTIDE SEQUENCE [LARGE SCALE GENOMIC DNA]</scope>
    <source>
        <strain evidence="1 2">TMW 1.1989</strain>
    </source>
</reference>